<keyword evidence="1" id="KW-0812">Transmembrane</keyword>
<reference evidence="2 3" key="1">
    <citation type="submission" date="2017-05" db="EMBL/GenBank/DDBJ databases">
        <authorList>
            <person name="Varghese N."/>
            <person name="Submissions S."/>
        </authorList>
    </citation>
    <scope>NUCLEOTIDE SEQUENCE [LARGE SCALE GENOMIC DNA]</scope>
    <source>
        <strain evidence="2 3">DSM 15360</strain>
    </source>
</reference>
<organism evidence="2 3">
    <name type="scientific">Algoriphagus winogradskyi</name>
    <dbReference type="NCBI Taxonomy" id="237017"/>
    <lineage>
        <taxon>Bacteria</taxon>
        <taxon>Pseudomonadati</taxon>
        <taxon>Bacteroidota</taxon>
        <taxon>Cytophagia</taxon>
        <taxon>Cytophagales</taxon>
        <taxon>Cyclobacteriaceae</taxon>
        <taxon>Algoriphagus</taxon>
    </lineage>
</organism>
<evidence type="ECO:0000313" key="3">
    <source>
        <dbReference type="Proteomes" id="UP001157915"/>
    </source>
</evidence>
<protein>
    <submittedName>
        <fullName evidence="2">Uncharacterized protein</fullName>
    </submittedName>
</protein>
<accession>A0ABY1NZQ4</accession>
<keyword evidence="1" id="KW-1133">Transmembrane helix</keyword>
<proteinExistence type="predicted"/>
<dbReference type="Proteomes" id="UP001157915">
    <property type="component" value="Unassembled WGS sequence"/>
</dbReference>
<comment type="caution">
    <text evidence="2">The sequence shown here is derived from an EMBL/GenBank/DDBJ whole genome shotgun (WGS) entry which is preliminary data.</text>
</comment>
<name>A0ABY1NZQ4_9BACT</name>
<keyword evidence="1" id="KW-0472">Membrane</keyword>
<sequence>MKPVYFITTIILGVYFSIVGVIRSAGFFQVYGIIYKG</sequence>
<evidence type="ECO:0000313" key="2">
    <source>
        <dbReference type="EMBL" id="SMP22940.1"/>
    </source>
</evidence>
<gene>
    <name evidence="2" type="ORF">SAMN06265367_103514</name>
</gene>
<evidence type="ECO:0000256" key="1">
    <source>
        <dbReference type="SAM" id="Phobius"/>
    </source>
</evidence>
<dbReference type="EMBL" id="FXUA01000003">
    <property type="protein sequence ID" value="SMP22940.1"/>
    <property type="molecule type" value="Genomic_DNA"/>
</dbReference>
<keyword evidence="3" id="KW-1185">Reference proteome</keyword>
<feature type="transmembrane region" description="Helical" evidence="1">
    <location>
        <begin position="6"/>
        <end position="34"/>
    </location>
</feature>